<evidence type="ECO:0000313" key="3">
    <source>
        <dbReference type="Proteomes" id="UP001589774"/>
    </source>
</evidence>
<dbReference type="RefSeq" id="WP_013667064.1">
    <property type="nucleotide sequence ID" value="NZ_JBHLWO010000002.1"/>
</dbReference>
<gene>
    <name evidence="2" type="ORF">ACFFI0_14410</name>
</gene>
<evidence type="ECO:0000259" key="1">
    <source>
        <dbReference type="Pfam" id="PF13619"/>
    </source>
</evidence>
<proteinExistence type="predicted"/>
<dbReference type="Pfam" id="PF13619">
    <property type="entry name" value="KTSC"/>
    <property type="match status" value="1"/>
</dbReference>
<protein>
    <submittedName>
        <fullName evidence="2">KTSC domain-containing protein</fullName>
    </submittedName>
</protein>
<organism evidence="2 3">
    <name type="scientific">Olivibacter oleidegradans</name>
    <dbReference type="NCBI Taxonomy" id="760123"/>
    <lineage>
        <taxon>Bacteria</taxon>
        <taxon>Pseudomonadati</taxon>
        <taxon>Bacteroidota</taxon>
        <taxon>Sphingobacteriia</taxon>
        <taxon>Sphingobacteriales</taxon>
        <taxon>Sphingobacteriaceae</taxon>
        <taxon>Olivibacter</taxon>
    </lineage>
</organism>
<accession>A0ABV6HN49</accession>
<keyword evidence="3" id="KW-1185">Reference proteome</keyword>
<dbReference type="EMBL" id="JBHLWO010000002">
    <property type="protein sequence ID" value="MFC0319510.1"/>
    <property type="molecule type" value="Genomic_DNA"/>
</dbReference>
<name>A0ABV6HN49_9SPHI</name>
<evidence type="ECO:0000313" key="2">
    <source>
        <dbReference type="EMBL" id="MFC0319510.1"/>
    </source>
</evidence>
<dbReference type="Proteomes" id="UP001589774">
    <property type="component" value="Unassembled WGS sequence"/>
</dbReference>
<sequence length="68" mass="7939">MPSTVIDSVHYNADTEVLQIVFTTGLLYLYYNVPPIIYEELIHARSKGAFFNKKIRGNYPFKKRESQI</sequence>
<dbReference type="InterPro" id="IPR025309">
    <property type="entry name" value="KTSC_dom"/>
</dbReference>
<comment type="caution">
    <text evidence="2">The sequence shown here is derived from an EMBL/GenBank/DDBJ whole genome shotgun (WGS) entry which is preliminary data.</text>
</comment>
<reference evidence="2 3" key="1">
    <citation type="submission" date="2024-09" db="EMBL/GenBank/DDBJ databases">
        <authorList>
            <person name="Sun Q."/>
            <person name="Mori K."/>
        </authorList>
    </citation>
    <scope>NUCLEOTIDE SEQUENCE [LARGE SCALE GENOMIC DNA]</scope>
    <source>
        <strain evidence="2 3">CCM 7765</strain>
    </source>
</reference>
<feature type="domain" description="KTSC" evidence="1">
    <location>
        <begin position="3"/>
        <end position="59"/>
    </location>
</feature>